<dbReference type="STRING" id="456481.LEPBI_I3006"/>
<reference evidence="1 2" key="1">
    <citation type="journal article" date="2008" name="PLoS ONE">
        <title>Genome sequence of the saprophyte Leptospira biflexa provides insights into the evolution of Leptospira and the pathogenesis of leptospirosis.</title>
        <authorList>
            <person name="Picardeau M."/>
            <person name="Bulach D.M."/>
            <person name="Bouchier C."/>
            <person name="Zuerner R.L."/>
            <person name="Zidane N."/>
            <person name="Wilson P.J."/>
            <person name="Creno S."/>
            <person name="Kuczek E.S."/>
            <person name="Bommezzadri S."/>
            <person name="Davis J.C."/>
            <person name="McGrath A."/>
            <person name="Johnson M.J."/>
            <person name="Boursaux-Eude C."/>
            <person name="Seemann T."/>
            <person name="Rouy Z."/>
            <person name="Coppel R.L."/>
            <person name="Rood J.I."/>
            <person name="Lajus A."/>
            <person name="Davies J.K."/>
            <person name="Medigue C."/>
            <person name="Adler B."/>
        </authorList>
    </citation>
    <scope>NUCLEOTIDE SEQUENCE [LARGE SCALE GENOMIC DNA]</scope>
    <source>
        <strain evidence="2">Patoc 1 / ATCC 23582 / Paris</strain>
    </source>
</reference>
<gene>
    <name evidence="1" type="ordered locus">LEPBI_I3006</name>
</gene>
<dbReference type="RefSeq" id="WP_012389931.1">
    <property type="nucleotide sequence ID" value="NC_010602.1"/>
</dbReference>
<dbReference type="AlphaFoldDB" id="B0SPG7"/>
<protein>
    <submittedName>
        <fullName evidence="1">Uncharacterized protein</fullName>
    </submittedName>
</protein>
<sequence length="146" mass="17098">MSVFAYKKQFLSLTSPKSIPTGQFQIQWLGPKWFQWLAKTGLQFLHFRNWWGKSFHGQSEAINLFQKPGEPHLEKKFKMLVSMETSPIDGKTSLFLRYTKDAPFPWPYFVDEFRVLKDGELLGMSYPRFLPSFALPFLIQNRSVGL</sequence>
<dbReference type="HOGENOM" id="CLU_1775113_0_0_12"/>
<dbReference type="OrthoDB" id="337908at2"/>
<keyword evidence="2" id="KW-1185">Reference proteome</keyword>
<dbReference type="Proteomes" id="UP000001847">
    <property type="component" value="Chromosome I"/>
</dbReference>
<dbReference type="BioCyc" id="LBIF456481:LEPBI_RS14720-MONOMER"/>
<name>B0SPG7_LEPBP</name>
<organism evidence="1 2">
    <name type="scientific">Leptospira biflexa serovar Patoc (strain Patoc 1 / ATCC 23582 / Paris)</name>
    <dbReference type="NCBI Taxonomy" id="456481"/>
    <lineage>
        <taxon>Bacteria</taxon>
        <taxon>Pseudomonadati</taxon>
        <taxon>Spirochaetota</taxon>
        <taxon>Spirochaetia</taxon>
        <taxon>Leptospirales</taxon>
        <taxon>Leptospiraceae</taxon>
        <taxon>Leptospira</taxon>
    </lineage>
</organism>
<dbReference type="EMBL" id="CP000786">
    <property type="protein sequence ID" value="ABZ99073.1"/>
    <property type="molecule type" value="Genomic_DNA"/>
</dbReference>
<evidence type="ECO:0000313" key="1">
    <source>
        <dbReference type="EMBL" id="ABZ99073.1"/>
    </source>
</evidence>
<evidence type="ECO:0000313" key="2">
    <source>
        <dbReference type="Proteomes" id="UP000001847"/>
    </source>
</evidence>
<proteinExistence type="predicted"/>
<dbReference type="KEGG" id="lbi:LEPBI_I3006"/>
<accession>B0SPG7</accession>